<evidence type="ECO:0000313" key="2">
    <source>
        <dbReference type="Proteomes" id="UP000276133"/>
    </source>
</evidence>
<dbReference type="AlphaFoldDB" id="A0A3M7SJE5"/>
<comment type="caution">
    <text evidence="1">The sequence shown here is derived from an EMBL/GenBank/DDBJ whole genome shotgun (WGS) entry which is preliminary data.</text>
</comment>
<keyword evidence="2" id="KW-1185">Reference proteome</keyword>
<protein>
    <submittedName>
        <fullName evidence="1">Uncharacterized protein</fullName>
    </submittedName>
</protein>
<proteinExistence type="predicted"/>
<dbReference type="OrthoDB" id="8046667at2759"/>
<organism evidence="1 2">
    <name type="scientific">Brachionus plicatilis</name>
    <name type="common">Marine rotifer</name>
    <name type="synonym">Brachionus muelleri</name>
    <dbReference type="NCBI Taxonomy" id="10195"/>
    <lineage>
        <taxon>Eukaryota</taxon>
        <taxon>Metazoa</taxon>
        <taxon>Spiralia</taxon>
        <taxon>Gnathifera</taxon>
        <taxon>Rotifera</taxon>
        <taxon>Eurotatoria</taxon>
        <taxon>Monogononta</taxon>
        <taxon>Pseudotrocha</taxon>
        <taxon>Ploima</taxon>
        <taxon>Brachionidae</taxon>
        <taxon>Brachionus</taxon>
    </lineage>
</organism>
<gene>
    <name evidence="1" type="ORF">BpHYR1_029874</name>
</gene>
<dbReference type="Proteomes" id="UP000276133">
    <property type="component" value="Unassembled WGS sequence"/>
</dbReference>
<accession>A0A3M7SJE5</accession>
<evidence type="ECO:0000313" key="1">
    <source>
        <dbReference type="EMBL" id="RNA35648.1"/>
    </source>
</evidence>
<dbReference type="EMBL" id="REGN01001307">
    <property type="protein sequence ID" value="RNA35648.1"/>
    <property type="molecule type" value="Genomic_DNA"/>
</dbReference>
<name>A0A3M7SJE5_BRAPC</name>
<reference evidence="1 2" key="1">
    <citation type="journal article" date="2018" name="Sci. Rep.">
        <title>Genomic signatures of local adaptation to the degree of environmental predictability in rotifers.</title>
        <authorList>
            <person name="Franch-Gras L."/>
            <person name="Hahn C."/>
            <person name="Garcia-Roger E.M."/>
            <person name="Carmona M.J."/>
            <person name="Serra M."/>
            <person name="Gomez A."/>
        </authorList>
    </citation>
    <scope>NUCLEOTIDE SEQUENCE [LARGE SCALE GENOMIC DNA]</scope>
    <source>
        <strain evidence="1">HYR1</strain>
    </source>
</reference>
<sequence length="163" mass="18776">MIIHIHGQFYIGGSENSIARDFTVKSTCDFLKSSWSDVSSPKSFIICEKFNIWKHQIFQSENKEAETTKCLNGNRISQKKPDWFLLWLLIIFGDRENTNILGAFLDERTLILIDSLKNQQSYDENLLHMSCLHTFVGTCQELNESLVQDAVVLEELGRKAFPD</sequence>